<reference evidence="5 6" key="1">
    <citation type="journal article" date="2024" name="Nat. Commun.">
        <title>Phylogenomics reveals the evolutionary origins of lichenization in chlorophyte algae.</title>
        <authorList>
            <person name="Puginier C."/>
            <person name="Libourel C."/>
            <person name="Otte J."/>
            <person name="Skaloud P."/>
            <person name="Haon M."/>
            <person name="Grisel S."/>
            <person name="Petersen M."/>
            <person name="Berrin J.G."/>
            <person name="Delaux P.M."/>
            <person name="Dal Grande F."/>
            <person name="Keller J."/>
        </authorList>
    </citation>
    <scope>NUCLEOTIDE SEQUENCE [LARGE SCALE GENOMIC DNA]</scope>
    <source>
        <strain evidence="5 6">SAG 2036</strain>
    </source>
</reference>
<evidence type="ECO:0000313" key="6">
    <source>
        <dbReference type="Proteomes" id="UP001465755"/>
    </source>
</evidence>
<dbReference type="PANTHER" id="PTHR12434:SF6">
    <property type="entry name" value="MEDIATOR OF RNA POLYMERASE II TRANSCRIPTION SUBUNIT 22"/>
    <property type="match status" value="1"/>
</dbReference>
<accession>A0AAW1NM25</accession>
<evidence type="ECO:0000256" key="4">
    <source>
        <dbReference type="ARBA" id="ARBA00023242"/>
    </source>
</evidence>
<gene>
    <name evidence="5" type="ORF">WJX73_007865</name>
</gene>
<dbReference type="GO" id="GO:0003712">
    <property type="term" value="F:transcription coregulator activity"/>
    <property type="evidence" value="ECO:0007669"/>
    <property type="project" value="InterPro"/>
</dbReference>
<dbReference type="EMBL" id="JALJOQ010000182">
    <property type="protein sequence ID" value="KAK9791156.1"/>
    <property type="molecule type" value="Genomic_DNA"/>
</dbReference>
<dbReference type="GO" id="GO:0006357">
    <property type="term" value="P:regulation of transcription by RNA polymerase II"/>
    <property type="evidence" value="ECO:0007669"/>
    <property type="project" value="InterPro"/>
</dbReference>
<sequence length="150" mass="16679">MALSQRLERAVKDMVDSFYTIIKSSQVSTGEAENQSQDQNVVELHEVLSSQLLSAAQAALSVIQELRCQDLIRSAEEQQRTVSEREASLMQGVVGVEQELQSVKHEMSATLQEMQRHYYSSAYRAQAPPSFTHPSLRSLYQLSMDASGAG</sequence>
<organism evidence="5 6">
    <name type="scientific">Symbiochloris irregularis</name>
    <dbReference type="NCBI Taxonomy" id="706552"/>
    <lineage>
        <taxon>Eukaryota</taxon>
        <taxon>Viridiplantae</taxon>
        <taxon>Chlorophyta</taxon>
        <taxon>core chlorophytes</taxon>
        <taxon>Trebouxiophyceae</taxon>
        <taxon>Trebouxiales</taxon>
        <taxon>Trebouxiaceae</taxon>
        <taxon>Symbiochloris</taxon>
    </lineage>
</organism>
<name>A0AAW1NM25_9CHLO</name>
<protein>
    <recommendedName>
        <fullName evidence="7">Mediator of RNA polymerase II transcription subunit 21</fullName>
    </recommendedName>
</protein>
<dbReference type="GO" id="GO:0016592">
    <property type="term" value="C:mediator complex"/>
    <property type="evidence" value="ECO:0007669"/>
    <property type="project" value="InterPro"/>
</dbReference>
<proteinExistence type="predicted"/>
<dbReference type="Pfam" id="PF06179">
    <property type="entry name" value="Med22"/>
    <property type="match status" value="1"/>
</dbReference>
<evidence type="ECO:0000256" key="3">
    <source>
        <dbReference type="ARBA" id="ARBA00023163"/>
    </source>
</evidence>
<dbReference type="InterPro" id="IPR009332">
    <property type="entry name" value="Med22"/>
</dbReference>
<dbReference type="AlphaFoldDB" id="A0AAW1NM25"/>
<comment type="caution">
    <text evidence="5">The sequence shown here is derived from an EMBL/GenBank/DDBJ whole genome shotgun (WGS) entry which is preliminary data.</text>
</comment>
<dbReference type="Proteomes" id="UP001465755">
    <property type="component" value="Unassembled WGS sequence"/>
</dbReference>
<keyword evidence="3" id="KW-0804">Transcription</keyword>
<comment type="subcellular location">
    <subcellularLocation>
        <location evidence="1">Nucleus</location>
    </subcellularLocation>
</comment>
<keyword evidence="6" id="KW-1185">Reference proteome</keyword>
<evidence type="ECO:0000256" key="1">
    <source>
        <dbReference type="ARBA" id="ARBA00004123"/>
    </source>
</evidence>
<evidence type="ECO:0000256" key="2">
    <source>
        <dbReference type="ARBA" id="ARBA00023015"/>
    </source>
</evidence>
<evidence type="ECO:0008006" key="7">
    <source>
        <dbReference type="Google" id="ProtNLM"/>
    </source>
</evidence>
<evidence type="ECO:0000313" key="5">
    <source>
        <dbReference type="EMBL" id="KAK9791156.1"/>
    </source>
</evidence>
<dbReference type="PANTHER" id="PTHR12434">
    <property type="entry name" value="MEDIATOR OF RNA POLYMERASE II TRANSCRIPTION SUBUNIT 22"/>
    <property type="match status" value="1"/>
</dbReference>
<keyword evidence="4" id="KW-0539">Nucleus</keyword>
<keyword evidence="2" id="KW-0805">Transcription regulation</keyword>